<reference evidence="1 2" key="1">
    <citation type="submission" date="2019-07" db="EMBL/GenBank/DDBJ databases">
        <title>Gilliamella genomes.</title>
        <authorList>
            <person name="Zheng H."/>
        </authorList>
    </citation>
    <scope>NUCLEOTIDE SEQUENCE [LARGE SCALE GENOMIC DNA]</scope>
    <source>
        <strain evidence="1 2">W8131</strain>
    </source>
</reference>
<evidence type="ECO:0000313" key="2">
    <source>
        <dbReference type="Proteomes" id="UP000319138"/>
    </source>
</evidence>
<dbReference type="PRINTS" id="PR00743">
    <property type="entry name" value="GLHYDRLASE36"/>
</dbReference>
<dbReference type="GO" id="GO:0004557">
    <property type="term" value="F:alpha-galactosidase activity"/>
    <property type="evidence" value="ECO:0007669"/>
    <property type="project" value="InterPro"/>
</dbReference>
<dbReference type="InterPro" id="IPR017853">
    <property type="entry name" value="GH"/>
</dbReference>
<evidence type="ECO:0000313" key="1">
    <source>
        <dbReference type="EMBL" id="TSJ89495.1"/>
    </source>
</evidence>
<organism evidence="1 2">
    <name type="scientific">Gilliamella apicola</name>
    <dbReference type="NCBI Taxonomy" id="1196095"/>
    <lineage>
        <taxon>Bacteria</taxon>
        <taxon>Pseudomonadati</taxon>
        <taxon>Pseudomonadota</taxon>
        <taxon>Gammaproteobacteria</taxon>
        <taxon>Orbales</taxon>
        <taxon>Orbaceae</taxon>
        <taxon>Gilliamella</taxon>
    </lineage>
</organism>
<dbReference type="Gene3D" id="3.20.20.70">
    <property type="entry name" value="Aldolase class I"/>
    <property type="match status" value="1"/>
</dbReference>
<proteinExistence type="predicted"/>
<protein>
    <submittedName>
        <fullName evidence="1">Uncharacterized protein</fullName>
    </submittedName>
</protein>
<name>A0A556RKZ5_9GAMM</name>
<accession>A0A556RKZ5</accession>
<dbReference type="SUPFAM" id="SSF51445">
    <property type="entry name" value="(Trans)glycosidases"/>
    <property type="match status" value="1"/>
</dbReference>
<dbReference type="Pfam" id="PF02065">
    <property type="entry name" value="Melibiase"/>
    <property type="match status" value="1"/>
</dbReference>
<dbReference type="AlphaFoldDB" id="A0A556RKZ5"/>
<dbReference type="InterPro" id="IPR013785">
    <property type="entry name" value="Aldolase_TIM"/>
</dbReference>
<gene>
    <name evidence="1" type="ORF">FPQ14_08345</name>
</gene>
<dbReference type="EMBL" id="VMHL01000003">
    <property type="protein sequence ID" value="TSJ89495.1"/>
    <property type="molecule type" value="Genomic_DNA"/>
</dbReference>
<dbReference type="InterPro" id="IPR002252">
    <property type="entry name" value="Glyco_hydro_36"/>
</dbReference>
<sequence length="82" mass="9537">MNFSTLKHEGHSTIVGQTNAVYCLMDILQEKYPNVEIESFSSDGGRIDFKVLKRLKVFWTSDSNDALDRQIIQRDMSYFFLP</sequence>
<dbReference type="RefSeq" id="WP_144189831.1">
    <property type="nucleotide sequence ID" value="NZ_VMHL01000003.1"/>
</dbReference>
<dbReference type="GO" id="GO:0016052">
    <property type="term" value="P:carbohydrate catabolic process"/>
    <property type="evidence" value="ECO:0007669"/>
    <property type="project" value="InterPro"/>
</dbReference>
<dbReference type="Proteomes" id="UP000319138">
    <property type="component" value="Unassembled WGS sequence"/>
</dbReference>
<comment type="caution">
    <text evidence="1">The sequence shown here is derived from an EMBL/GenBank/DDBJ whole genome shotgun (WGS) entry which is preliminary data.</text>
</comment>